<dbReference type="EMBL" id="BAHD01000019">
    <property type="protein sequence ID" value="GAB95403.1"/>
    <property type="molecule type" value="Genomic_DNA"/>
</dbReference>
<keyword evidence="1" id="KW-0812">Transmembrane</keyword>
<feature type="transmembrane region" description="Helical" evidence="1">
    <location>
        <begin position="21"/>
        <end position="40"/>
    </location>
</feature>
<feature type="transmembrane region" description="Helical" evidence="1">
    <location>
        <begin position="145"/>
        <end position="163"/>
    </location>
</feature>
<protein>
    <submittedName>
        <fullName evidence="2">Uncharacterized protein</fullName>
    </submittedName>
</protein>
<feature type="transmembrane region" description="Helical" evidence="1">
    <location>
        <begin position="216"/>
        <end position="235"/>
    </location>
</feature>
<evidence type="ECO:0000313" key="2">
    <source>
        <dbReference type="EMBL" id="GAB95403.1"/>
    </source>
</evidence>
<dbReference type="AlphaFoldDB" id="K6VGU3"/>
<accession>K6VGU3</accession>
<feature type="transmembrane region" description="Helical" evidence="1">
    <location>
        <begin position="60"/>
        <end position="78"/>
    </location>
</feature>
<evidence type="ECO:0000256" key="1">
    <source>
        <dbReference type="SAM" id="Phobius"/>
    </source>
</evidence>
<feature type="transmembrane region" description="Helical" evidence="1">
    <location>
        <begin position="184"/>
        <end position="204"/>
    </location>
</feature>
<name>K6VGU3_9MICO</name>
<sequence length="290" mass="31626">MWRRWRAFTHADARRDGVPTWLADVIWVTPIVGTLLLGALYLTRRDAYYAVLREDWPVEWAQFALLLFIAVLATITAARIRKHGALIVGLLLTVALGALALAGEEISWAQRALAFGTPPTLSEVNQQSEFNIHNIQSGSVPLQSIFKLFSFVLAVAGVTLALLTRGPRPRLQGAFWSRLAVPSYTIVGSLTMIGYWAVVVVAPISPVVRYQEWAEVSLYLALAGYVYAIFARHTLRGSGPVIAGRPTRDPIDTSALVALAVVVALTVVLAALTAYHGIIPENAPEVRHLG</sequence>
<reference evidence="2 3" key="1">
    <citation type="submission" date="2012-08" db="EMBL/GenBank/DDBJ databases">
        <title>Whole genome shotgun sequence of Kineosphaera limosa NBRC 100340.</title>
        <authorList>
            <person name="Yoshida I."/>
            <person name="Isaki S."/>
            <person name="Hosoyama A."/>
            <person name="Tsuchikane K."/>
            <person name="Katsumata H."/>
            <person name="Ando Y."/>
            <person name="Ohji S."/>
            <person name="Hamada M."/>
            <person name="Tamura T."/>
            <person name="Yamazoe A."/>
            <person name="Yamazaki S."/>
            <person name="Fujita N."/>
        </authorList>
    </citation>
    <scope>NUCLEOTIDE SEQUENCE [LARGE SCALE GENOMIC DNA]</scope>
    <source>
        <strain evidence="2 3">NBRC 100340</strain>
    </source>
</reference>
<feature type="transmembrane region" description="Helical" evidence="1">
    <location>
        <begin position="256"/>
        <end position="278"/>
    </location>
</feature>
<keyword evidence="3" id="KW-1185">Reference proteome</keyword>
<organism evidence="2 3">
    <name type="scientific">Kineosphaera limosa NBRC 100340</name>
    <dbReference type="NCBI Taxonomy" id="1184609"/>
    <lineage>
        <taxon>Bacteria</taxon>
        <taxon>Bacillati</taxon>
        <taxon>Actinomycetota</taxon>
        <taxon>Actinomycetes</taxon>
        <taxon>Micrococcales</taxon>
        <taxon>Dermatophilaceae</taxon>
        <taxon>Kineosphaera</taxon>
    </lineage>
</organism>
<comment type="caution">
    <text evidence="2">The sequence shown here is derived from an EMBL/GenBank/DDBJ whole genome shotgun (WGS) entry which is preliminary data.</text>
</comment>
<keyword evidence="1" id="KW-0472">Membrane</keyword>
<feature type="transmembrane region" description="Helical" evidence="1">
    <location>
        <begin position="85"/>
        <end position="103"/>
    </location>
</feature>
<keyword evidence="1" id="KW-1133">Transmembrane helix</keyword>
<dbReference type="Proteomes" id="UP000008366">
    <property type="component" value="Unassembled WGS sequence"/>
</dbReference>
<evidence type="ECO:0000313" key="3">
    <source>
        <dbReference type="Proteomes" id="UP000008366"/>
    </source>
</evidence>
<gene>
    <name evidence="2" type="ORF">KILIM_019_00560</name>
</gene>
<proteinExistence type="predicted"/>